<name>A0A1M7Q5R1_9PSED</name>
<keyword evidence="2" id="KW-0732">Signal</keyword>
<accession>A0A1M7Q5R1</accession>
<organism evidence="3 4">
    <name type="scientific">Pseudomonas asturiensis</name>
    <dbReference type="NCBI Taxonomy" id="1190415"/>
    <lineage>
        <taxon>Bacteria</taxon>
        <taxon>Pseudomonadati</taxon>
        <taxon>Pseudomonadota</taxon>
        <taxon>Gammaproteobacteria</taxon>
        <taxon>Pseudomonadales</taxon>
        <taxon>Pseudomonadaceae</taxon>
        <taxon>Pseudomonas</taxon>
    </lineage>
</organism>
<feature type="compositionally biased region" description="Polar residues" evidence="1">
    <location>
        <begin position="124"/>
        <end position="135"/>
    </location>
</feature>
<evidence type="ECO:0008006" key="5">
    <source>
        <dbReference type="Google" id="ProtNLM"/>
    </source>
</evidence>
<dbReference type="RefSeq" id="WP_073171523.1">
    <property type="nucleotide sequence ID" value="NZ_FRDA01000018.1"/>
</dbReference>
<protein>
    <recommendedName>
        <fullName evidence="5">DUF4124 domain-containing protein</fullName>
    </recommendedName>
</protein>
<evidence type="ECO:0000313" key="3">
    <source>
        <dbReference type="EMBL" id="SHN25656.1"/>
    </source>
</evidence>
<proteinExistence type="predicted"/>
<dbReference type="OrthoDB" id="6898923at2"/>
<gene>
    <name evidence="3" type="ORF">SAMN05216593_11858</name>
</gene>
<dbReference type="Proteomes" id="UP000183983">
    <property type="component" value="Unassembled WGS sequence"/>
</dbReference>
<feature type="signal peptide" evidence="2">
    <location>
        <begin position="1"/>
        <end position="21"/>
    </location>
</feature>
<evidence type="ECO:0000313" key="4">
    <source>
        <dbReference type="Proteomes" id="UP000183983"/>
    </source>
</evidence>
<sequence>MKRLSLTLAVAALSISGLAHSEIFKCTSPQGRVSYASMPCESGLQSSVQRAGPPNMLSKGEPVDQAHKLNLKATEYLKVSGRASVTVYETESYKAFQRNRPPPPNVPSQCHGPHYDSQCFDPSGGTSSRKAASGN</sequence>
<evidence type="ECO:0000256" key="1">
    <source>
        <dbReference type="SAM" id="MobiDB-lite"/>
    </source>
</evidence>
<reference evidence="3 4" key="1">
    <citation type="submission" date="2016-11" db="EMBL/GenBank/DDBJ databases">
        <authorList>
            <person name="Jaros S."/>
            <person name="Januszkiewicz K."/>
            <person name="Wedrychowicz H."/>
        </authorList>
    </citation>
    <scope>NUCLEOTIDE SEQUENCE [LARGE SCALE GENOMIC DNA]</scope>
    <source>
        <strain evidence="3 4">LMG 26898</strain>
    </source>
</reference>
<dbReference type="EMBL" id="FRDA01000018">
    <property type="protein sequence ID" value="SHN25656.1"/>
    <property type="molecule type" value="Genomic_DNA"/>
</dbReference>
<feature type="chain" id="PRO_5012703565" description="DUF4124 domain-containing protein" evidence="2">
    <location>
        <begin position="22"/>
        <end position="135"/>
    </location>
</feature>
<dbReference type="AlphaFoldDB" id="A0A1M7Q5R1"/>
<feature type="region of interest" description="Disordered" evidence="1">
    <location>
        <begin position="94"/>
        <end position="135"/>
    </location>
</feature>
<evidence type="ECO:0000256" key="2">
    <source>
        <dbReference type="SAM" id="SignalP"/>
    </source>
</evidence>